<evidence type="ECO:0000256" key="1">
    <source>
        <dbReference type="SAM" id="MobiDB-lite"/>
    </source>
</evidence>
<dbReference type="AlphaFoldDB" id="A0A6L2NWU6"/>
<reference evidence="2" key="1">
    <citation type="journal article" date="2019" name="Sci. Rep.">
        <title>Draft genome of Tanacetum cinerariifolium, the natural source of mosquito coil.</title>
        <authorList>
            <person name="Yamashiro T."/>
            <person name="Shiraishi A."/>
            <person name="Satake H."/>
            <person name="Nakayama K."/>
        </authorList>
    </citation>
    <scope>NUCLEOTIDE SEQUENCE</scope>
</reference>
<feature type="region of interest" description="Disordered" evidence="1">
    <location>
        <begin position="85"/>
        <end position="115"/>
    </location>
</feature>
<gene>
    <name evidence="2" type="ORF">Tci_062648</name>
</gene>
<protein>
    <recommendedName>
        <fullName evidence="3">Reverse transcriptase domain-containing protein</fullName>
    </recommendedName>
</protein>
<name>A0A6L2NWU6_TANCI</name>
<accession>A0A6L2NWU6</accession>
<evidence type="ECO:0000313" key="2">
    <source>
        <dbReference type="EMBL" id="GEU90670.1"/>
    </source>
</evidence>
<comment type="caution">
    <text evidence="2">The sequence shown here is derived from an EMBL/GenBank/DDBJ whole genome shotgun (WGS) entry which is preliminary data.</text>
</comment>
<organism evidence="2">
    <name type="scientific">Tanacetum cinerariifolium</name>
    <name type="common">Dalmatian daisy</name>
    <name type="synonym">Chrysanthemum cinerariifolium</name>
    <dbReference type="NCBI Taxonomy" id="118510"/>
    <lineage>
        <taxon>Eukaryota</taxon>
        <taxon>Viridiplantae</taxon>
        <taxon>Streptophyta</taxon>
        <taxon>Embryophyta</taxon>
        <taxon>Tracheophyta</taxon>
        <taxon>Spermatophyta</taxon>
        <taxon>Magnoliopsida</taxon>
        <taxon>eudicotyledons</taxon>
        <taxon>Gunneridae</taxon>
        <taxon>Pentapetalae</taxon>
        <taxon>asterids</taxon>
        <taxon>campanulids</taxon>
        <taxon>Asterales</taxon>
        <taxon>Asteraceae</taxon>
        <taxon>Asteroideae</taxon>
        <taxon>Anthemideae</taxon>
        <taxon>Anthemidinae</taxon>
        <taxon>Tanacetum</taxon>
    </lineage>
</organism>
<dbReference type="EMBL" id="BKCJ010010235">
    <property type="protein sequence ID" value="GEU90670.1"/>
    <property type="molecule type" value="Genomic_DNA"/>
</dbReference>
<evidence type="ECO:0008006" key="3">
    <source>
        <dbReference type="Google" id="ProtNLM"/>
    </source>
</evidence>
<sequence>MLKFPVNDGIVTIRNTIMTPTECATIAATPKDPAKKVEARHKNFKVVIHPEFSDQEITIGGATSDMTGVPRSIAEHRLDIREGYSPVRQKEWAGPGARQGNPSRGAKTGRGGNPARSILPRLVIQLGHGEEAQWSNPSAATPLSVSWTPTKAIIKYRWPNKMRKRRLSTQVMGPDIGLFCEPSAASSRAKLYPNGKASPSASLRSQKAMQILPGASHHGEHNITYRPRTSVKGQILADFLVEKPDDASPEASMIETSQEPWTLFMDGSSCVDGSEYEALIVGLRIVTQMGVRNVHVLVEVLKEKSIQEREMATTVEEEGPTWMTPIIEYLRDDVGNNWSS</sequence>
<proteinExistence type="predicted"/>